<dbReference type="Gene3D" id="1.25.40.20">
    <property type="entry name" value="Ankyrin repeat-containing domain"/>
    <property type="match status" value="2"/>
</dbReference>
<dbReference type="EMBL" id="UGOW01000001">
    <property type="protein sequence ID" value="STY18380.1"/>
    <property type="molecule type" value="Genomic_DNA"/>
</dbReference>
<feature type="compositionally biased region" description="Basic and acidic residues" evidence="4">
    <location>
        <begin position="733"/>
        <end position="754"/>
    </location>
</feature>
<proteinExistence type="predicted"/>
<dbReference type="InterPro" id="IPR036770">
    <property type="entry name" value="Ankyrin_rpt-contain_sf"/>
</dbReference>
<dbReference type="PROSITE" id="PS50088">
    <property type="entry name" value="ANK_REPEAT"/>
    <property type="match status" value="2"/>
</dbReference>
<protein>
    <submittedName>
        <fullName evidence="6">Ankyrin repeats (3 copies)</fullName>
    </submittedName>
</protein>
<gene>
    <name evidence="5" type="ORF">Lqua_1820</name>
    <name evidence="6" type="ORF">NCTC12376_02199</name>
</gene>
<feature type="compositionally biased region" description="Polar residues" evidence="4">
    <location>
        <begin position="1"/>
        <end position="20"/>
    </location>
</feature>
<dbReference type="SUPFAM" id="SSF48403">
    <property type="entry name" value="Ankyrin repeat"/>
    <property type="match status" value="1"/>
</dbReference>
<feature type="region of interest" description="Disordered" evidence="4">
    <location>
        <begin position="733"/>
        <end position="758"/>
    </location>
</feature>
<evidence type="ECO:0000256" key="4">
    <source>
        <dbReference type="SAM" id="MobiDB-lite"/>
    </source>
</evidence>
<dbReference type="AlphaFoldDB" id="A0A378L2N8"/>
<evidence type="ECO:0000256" key="3">
    <source>
        <dbReference type="PROSITE-ProRule" id="PRU00023"/>
    </source>
</evidence>
<sequence length="868" mass="97636">MKHDTSLMTKDNNKTNTRVAATSHPAEQSPIRHYPLTEESWEILNTDQFKTKLSAINPDEPNPYRDAMKSVTTGYDKPFCDYPHSSLALIQDYLRLYTTEHSTVPEGKLGTVIEPNGHGREFYGVLFNQNKNLLAVCPGGKGSAAIILFEKMPNGIINTIDLSVGRYSTNANNIIPFAYASYYCATIVPNFQFTNSEVIEFNKQLIEIKKLISAAVDGTLAPEKSLIEQLTAHIQTHNLGFTTTQFAEPIRPSLFNYLENAHKLTFHILDRLISNGAALEERNAKGFTPLQAAIYQHSNPDLIDFLLQKGAKPISTKELVDAIKNQKSVFDITLLLRGAGRSHEAVEAALRTAIEHKQIHIALFLIEEYSYKLKSPEDIIALIVTKTTNDDHVKVLDALLSKASKISWNHAAIITAIEQLSKNNNPKSFQQLNQAKLKELCEEAVKNTNRDAVQEYLRQITDRNYLEQLVRRALCTDNILNEKDFKVIHQKGIKPNLDSIYIYFNPQSSNPFPWRPAKVQPKMSITEQILNRYIIAGLDINQFDERIGTDRNTFLMKAILANDYDAVQLLIAKNASVNLQMSNGNSALMLAVMKSDTDDTTKIIKALINAGADLTLQRKDGKQAHDLLPTSNDPEVQARLDEIAHLLHINYPKSVNPDEDKSDALSTSNDLLIKTIKNKKDIIERSAHERIQAIERAEAIVQPNQIEELSQPQLKKQGANEIELQDLNKEHEIDNSVTSRFEKPLEKASEETSRESSINPISEDVKTKLINIVSILIKNISEGAGGRYTSSTDHKKVTDLKSILKTLRNDDESGKIQNECVGKIMDVCKIKRNSLHFWALPHSVNEYKALLKDNNIMLPADHRSCTIR</sequence>
<reference evidence="5 7" key="1">
    <citation type="submission" date="2015-11" db="EMBL/GenBank/DDBJ databases">
        <title>Genomic analysis of 38 Legionella species identifies large and diverse effector repertoires.</title>
        <authorList>
            <person name="Burstein D."/>
            <person name="Amaro F."/>
            <person name="Zusman T."/>
            <person name="Lifshitz Z."/>
            <person name="Cohen O."/>
            <person name="Gilbert J.A."/>
            <person name="Pupko T."/>
            <person name="Shuman H.A."/>
            <person name="Segal G."/>
        </authorList>
    </citation>
    <scope>NUCLEOTIDE SEQUENCE [LARGE SCALE GENOMIC DNA]</scope>
    <source>
        <strain evidence="5 7">ATCC 49507</strain>
    </source>
</reference>
<dbReference type="PROSITE" id="PS50297">
    <property type="entry name" value="ANK_REP_REGION"/>
    <property type="match status" value="1"/>
</dbReference>
<dbReference type="PANTHER" id="PTHR24171">
    <property type="entry name" value="ANKYRIN REPEAT DOMAIN-CONTAINING PROTEIN 39-RELATED"/>
    <property type="match status" value="1"/>
</dbReference>
<evidence type="ECO:0000313" key="5">
    <source>
        <dbReference type="EMBL" id="KTD48291.1"/>
    </source>
</evidence>
<evidence type="ECO:0000256" key="1">
    <source>
        <dbReference type="ARBA" id="ARBA00022737"/>
    </source>
</evidence>
<dbReference type="GO" id="GO:0085020">
    <property type="term" value="P:protein K6-linked ubiquitination"/>
    <property type="evidence" value="ECO:0007669"/>
    <property type="project" value="TreeGrafter"/>
</dbReference>
<keyword evidence="1" id="KW-0677">Repeat</keyword>
<dbReference type="EMBL" id="LNYR01000022">
    <property type="protein sequence ID" value="KTD48291.1"/>
    <property type="molecule type" value="Genomic_DNA"/>
</dbReference>
<dbReference type="Proteomes" id="UP000054639">
    <property type="component" value="Unassembled WGS sequence"/>
</dbReference>
<name>A0A378L2N8_9GAMM</name>
<evidence type="ECO:0000256" key="2">
    <source>
        <dbReference type="ARBA" id="ARBA00023043"/>
    </source>
</evidence>
<dbReference type="SMART" id="SM00248">
    <property type="entry name" value="ANK"/>
    <property type="match status" value="3"/>
</dbReference>
<dbReference type="InterPro" id="IPR002110">
    <property type="entry name" value="Ankyrin_rpt"/>
</dbReference>
<evidence type="ECO:0000313" key="8">
    <source>
        <dbReference type="Proteomes" id="UP000254230"/>
    </source>
</evidence>
<keyword evidence="2 3" id="KW-0040">ANK repeat</keyword>
<feature type="region of interest" description="Disordered" evidence="4">
    <location>
        <begin position="1"/>
        <end position="28"/>
    </location>
</feature>
<reference evidence="6 8" key="2">
    <citation type="submission" date="2018-06" db="EMBL/GenBank/DDBJ databases">
        <authorList>
            <consortium name="Pathogen Informatics"/>
            <person name="Doyle S."/>
        </authorList>
    </citation>
    <scope>NUCLEOTIDE SEQUENCE [LARGE SCALE GENOMIC DNA]</scope>
    <source>
        <strain evidence="6 8">NCTC12376</strain>
    </source>
</reference>
<organism evidence="6 8">
    <name type="scientific">Legionella quateirensis</name>
    <dbReference type="NCBI Taxonomy" id="45072"/>
    <lineage>
        <taxon>Bacteria</taxon>
        <taxon>Pseudomonadati</taxon>
        <taxon>Pseudomonadota</taxon>
        <taxon>Gammaproteobacteria</taxon>
        <taxon>Legionellales</taxon>
        <taxon>Legionellaceae</taxon>
        <taxon>Legionella</taxon>
    </lineage>
</organism>
<accession>A0A378L2N8</accession>
<feature type="repeat" description="ANK" evidence="3">
    <location>
        <begin position="583"/>
        <end position="619"/>
    </location>
</feature>
<dbReference type="Pfam" id="PF12796">
    <property type="entry name" value="Ank_2"/>
    <property type="match status" value="1"/>
</dbReference>
<dbReference type="RefSeq" id="WP_058473994.1">
    <property type="nucleotide sequence ID" value="NZ_CAAAIL010000022.1"/>
</dbReference>
<dbReference type="PANTHER" id="PTHR24171:SF11">
    <property type="entry name" value="26S PROTEASOME NON-ATPASE REGULATORY SUBUNIT 10"/>
    <property type="match status" value="1"/>
</dbReference>
<dbReference type="Pfam" id="PF00023">
    <property type="entry name" value="Ank"/>
    <property type="match status" value="1"/>
</dbReference>
<keyword evidence="7" id="KW-1185">Reference proteome</keyword>
<dbReference type="STRING" id="45072.Lqua_1820"/>
<dbReference type="GO" id="GO:0004842">
    <property type="term" value="F:ubiquitin-protein transferase activity"/>
    <property type="evidence" value="ECO:0007669"/>
    <property type="project" value="TreeGrafter"/>
</dbReference>
<feature type="repeat" description="ANK" evidence="3">
    <location>
        <begin position="285"/>
        <end position="318"/>
    </location>
</feature>
<evidence type="ECO:0000313" key="6">
    <source>
        <dbReference type="EMBL" id="STY18380.1"/>
    </source>
</evidence>
<evidence type="ECO:0000313" key="7">
    <source>
        <dbReference type="Proteomes" id="UP000054639"/>
    </source>
</evidence>
<dbReference type="Proteomes" id="UP000254230">
    <property type="component" value="Unassembled WGS sequence"/>
</dbReference>